<evidence type="ECO:0000313" key="1">
    <source>
        <dbReference type="EMBL" id="CAH0108440.1"/>
    </source>
</evidence>
<dbReference type="Proteomes" id="UP000789390">
    <property type="component" value="Unassembled WGS sequence"/>
</dbReference>
<accession>A0A8J2RZ37</accession>
<gene>
    <name evidence="1" type="ORF">DGAL_LOCUS11823</name>
</gene>
<protein>
    <submittedName>
        <fullName evidence="1">Uncharacterized protein</fullName>
    </submittedName>
</protein>
<dbReference type="EMBL" id="CAKKLH010000284">
    <property type="protein sequence ID" value="CAH0108440.1"/>
    <property type="molecule type" value="Genomic_DNA"/>
</dbReference>
<proteinExistence type="predicted"/>
<keyword evidence="2" id="KW-1185">Reference proteome</keyword>
<reference evidence="1" key="1">
    <citation type="submission" date="2021-11" db="EMBL/GenBank/DDBJ databases">
        <authorList>
            <person name="Schell T."/>
        </authorList>
    </citation>
    <scope>NUCLEOTIDE SEQUENCE</scope>
    <source>
        <strain evidence="1">M5</strain>
    </source>
</reference>
<sequence length="161" mass="18332">MPKQPDNLPNTKQKHLFDFCTSQLNTTGKIHVFFNELTEMFNASLKIEDCPDSETGKDMETRQASISKILVKKMCAEEIRNKLIEGGIAIWTGSGFDKGPNFDTFLLEMELSKAATGEYHPHVAHSLFTKYLVNKHLYHLWKKPARTSRAPGKLKSKVKHL</sequence>
<evidence type="ECO:0000313" key="2">
    <source>
        <dbReference type="Proteomes" id="UP000789390"/>
    </source>
</evidence>
<organism evidence="1 2">
    <name type="scientific">Daphnia galeata</name>
    <dbReference type="NCBI Taxonomy" id="27404"/>
    <lineage>
        <taxon>Eukaryota</taxon>
        <taxon>Metazoa</taxon>
        <taxon>Ecdysozoa</taxon>
        <taxon>Arthropoda</taxon>
        <taxon>Crustacea</taxon>
        <taxon>Branchiopoda</taxon>
        <taxon>Diplostraca</taxon>
        <taxon>Cladocera</taxon>
        <taxon>Anomopoda</taxon>
        <taxon>Daphniidae</taxon>
        <taxon>Daphnia</taxon>
    </lineage>
</organism>
<name>A0A8J2RZ37_9CRUS</name>
<dbReference type="AlphaFoldDB" id="A0A8J2RZ37"/>
<comment type="caution">
    <text evidence="1">The sequence shown here is derived from an EMBL/GenBank/DDBJ whole genome shotgun (WGS) entry which is preliminary data.</text>
</comment>